<keyword evidence="1" id="KW-0732">Signal</keyword>
<evidence type="ECO:0000259" key="2">
    <source>
        <dbReference type="Pfam" id="PF14347"/>
    </source>
</evidence>
<evidence type="ECO:0000313" key="4">
    <source>
        <dbReference type="Proteomes" id="UP000253628"/>
    </source>
</evidence>
<dbReference type="OrthoDB" id="531568at2"/>
<dbReference type="Pfam" id="PF14347">
    <property type="entry name" value="DUF4399"/>
    <property type="match status" value="1"/>
</dbReference>
<gene>
    <name evidence="3" type="ORF">DFR37_109152</name>
</gene>
<comment type="caution">
    <text evidence="3">The sequence shown here is derived from an EMBL/GenBank/DDBJ whole genome shotgun (WGS) entry which is preliminary data.</text>
</comment>
<dbReference type="Proteomes" id="UP000253628">
    <property type="component" value="Unassembled WGS sequence"/>
</dbReference>
<dbReference type="RefSeq" id="WP_113934274.1">
    <property type="nucleotide sequence ID" value="NZ_JACCEU010000006.1"/>
</dbReference>
<dbReference type="InterPro" id="IPR025512">
    <property type="entry name" value="DUF4399"/>
</dbReference>
<proteinExistence type="predicted"/>
<keyword evidence="4" id="KW-1185">Reference proteome</keyword>
<reference evidence="3 4" key="1">
    <citation type="submission" date="2018-06" db="EMBL/GenBank/DDBJ databases">
        <title>Genomic Encyclopedia of Type Strains, Phase IV (KMG-IV): sequencing the most valuable type-strain genomes for metagenomic binning, comparative biology and taxonomic classification.</title>
        <authorList>
            <person name="Goeker M."/>
        </authorList>
    </citation>
    <scope>NUCLEOTIDE SEQUENCE [LARGE SCALE GENOMIC DNA]</scope>
    <source>
        <strain evidence="3 4">DSM 25520</strain>
    </source>
</reference>
<evidence type="ECO:0000313" key="3">
    <source>
        <dbReference type="EMBL" id="RBP37586.1"/>
    </source>
</evidence>
<evidence type="ECO:0000256" key="1">
    <source>
        <dbReference type="SAM" id="SignalP"/>
    </source>
</evidence>
<dbReference type="AlphaFoldDB" id="A0A366H951"/>
<sequence>MSTSTLKKMIVTGGAALLLASGAMSYAAEGRAFLIAPTDGATVSSPFAVKFGVEGKTVAPAGDQTPNSGHNHLIIDGGSVPAGQVIPADSTHLHFGKGQTETELTLPKGKHTLTTQFADYSHKSFGPEWSQTITITVQ</sequence>
<feature type="domain" description="DUF4399" evidence="2">
    <location>
        <begin position="49"/>
        <end position="138"/>
    </location>
</feature>
<name>A0A366H951_9BURK</name>
<organism evidence="3 4">
    <name type="scientific">Eoetvoesiella caeni</name>
    <dbReference type="NCBI Taxonomy" id="645616"/>
    <lineage>
        <taxon>Bacteria</taxon>
        <taxon>Pseudomonadati</taxon>
        <taxon>Pseudomonadota</taxon>
        <taxon>Betaproteobacteria</taxon>
        <taxon>Burkholderiales</taxon>
        <taxon>Alcaligenaceae</taxon>
        <taxon>Eoetvoesiella</taxon>
    </lineage>
</organism>
<dbReference type="EMBL" id="QNRQ01000009">
    <property type="protein sequence ID" value="RBP37586.1"/>
    <property type="molecule type" value="Genomic_DNA"/>
</dbReference>
<feature type="signal peptide" evidence="1">
    <location>
        <begin position="1"/>
        <end position="27"/>
    </location>
</feature>
<protein>
    <submittedName>
        <fullName evidence="3">Uncharacterized protein DUF4399</fullName>
    </submittedName>
</protein>
<accession>A0A366H951</accession>
<feature type="chain" id="PRO_5017058945" evidence="1">
    <location>
        <begin position="28"/>
        <end position="138"/>
    </location>
</feature>